<evidence type="ECO:0000313" key="1">
    <source>
        <dbReference type="EMBL" id="CAG8565634.1"/>
    </source>
</evidence>
<sequence length="139" mass="16042">MNFAEEPTKNFSSIIILPQIHRVKKSCTSETFMADLKNFCSPHKESGVHPPPLIAAHLLEFFLNNVQLPQDDLKLLIVLGHHLYYNDVFHKLISEFENNDLLLSQKALELVKLLVEDMEEHEDNENIVFLNCCRIGLMI</sequence>
<evidence type="ECO:0000313" key="2">
    <source>
        <dbReference type="Proteomes" id="UP000789375"/>
    </source>
</evidence>
<protein>
    <submittedName>
        <fullName evidence="1">15746_t:CDS:1</fullName>
    </submittedName>
</protein>
<reference evidence="1" key="1">
    <citation type="submission" date="2021-06" db="EMBL/GenBank/DDBJ databases">
        <authorList>
            <person name="Kallberg Y."/>
            <person name="Tangrot J."/>
            <person name="Rosling A."/>
        </authorList>
    </citation>
    <scope>NUCLEOTIDE SEQUENCE</scope>
    <source>
        <strain evidence="1">87-6 pot B 2015</strain>
    </source>
</reference>
<dbReference type="Proteomes" id="UP000789375">
    <property type="component" value="Unassembled WGS sequence"/>
</dbReference>
<name>A0A9N9BEX8_FUNMO</name>
<proteinExistence type="predicted"/>
<dbReference type="AlphaFoldDB" id="A0A9N9BEX8"/>
<gene>
    <name evidence="1" type="ORF">FMOSSE_LOCUS7187</name>
</gene>
<dbReference type="EMBL" id="CAJVPP010001630">
    <property type="protein sequence ID" value="CAG8565634.1"/>
    <property type="molecule type" value="Genomic_DNA"/>
</dbReference>
<comment type="caution">
    <text evidence="1">The sequence shown here is derived from an EMBL/GenBank/DDBJ whole genome shotgun (WGS) entry which is preliminary data.</text>
</comment>
<organism evidence="1 2">
    <name type="scientific">Funneliformis mosseae</name>
    <name type="common">Endomycorrhizal fungus</name>
    <name type="synonym">Glomus mosseae</name>
    <dbReference type="NCBI Taxonomy" id="27381"/>
    <lineage>
        <taxon>Eukaryota</taxon>
        <taxon>Fungi</taxon>
        <taxon>Fungi incertae sedis</taxon>
        <taxon>Mucoromycota</taxon>
        <taxon>Glomeromycotina</taxon>
        <taxon>Glomeromycetes</taxon>
        <taxon>Glomerales</taxon>
        <taxon>Glomeraceae</taxon>
        <taxon>Funneliformis</taxon>
    </lineage>
</organism>
<accession>A0A9N9BEX8</accession>
<keyword evidence="2" id="KW-1185">Reference proteome</keyword>